<dbReference type="PANTHER" id="PTHR11360:SF286">
    <property type="entry name" value="GH22266P"/>
    <property type="match status" value="1"/>
</dbReference>
<evidence type="ECO:0000256" key="1">
    <source>
        <dbReference type="SAM" id="MobiDB-lite"/>
    </source>
</evidence>
<gene>
    <name evidence="2" type="ORF">HNAJ_LOCUS1188</name>
</gene>
<feature type="region of interest" description="Disordered" evidence="1">
    <location>
        <begin position="252"/>
        <end position="292"/>
    </location>
</feature>
<keyword evidence="3" id="KW-1185">Reference proteome</keyword>
<evidence type="ECO:0000313" key="3">
    <source>
        <dbReference type="Proteomes" id="UP000278807"/>
    </source>
</evidence>
<reference evidence="4" key="1">
    <citation type="submission" date="2016-04" db="UniProtKB">
        <authorList>
            <consortium name="WormBaseParasite"/>
        </authorList>
    </citation>
    <scope>IDENTIFICATION</scope>
</reference>
<feature type="compositionally biased region" description="Low complexity" evidence="1">
    <location>
        <begin position="397"/>
        <end position="406"/>
    </location>
</feature>
<dbReference type="Proteomes" id="UP000278807">
    <property type="component" value="Unassembled WGS sequence"/>
</dbReference>
<proteinExistence type="predicted"/>
<dbReference type="STRING" id="102285.A0A158QH01"/>
<feature type="compositionally biased region" description="Basic and acidic residues" evidence="1">
    <location>
        <begin position="267"/>
        <end position="277"/>
    </location>
</feature>
<dbReference type="SUPFAM" id="SSF103473">
    <property type="entry name" value="MFS general substrate transporter"/>
    <property type="match status" value="2"/>
</dbReference>
<dbReference type="PANTHER" id="PTHR11360">
    <property type="entry name" value="MONOCARBOXYLATE TRANSPORTER"/>
    <property type="match status" value="1"/>
</dbReference>
<name>A0A158QH01_RODNA</name>
<dbReference type="InterPro" id="IPR036259">
    <property type="entry name" value="MFS_trans_sf"/>
</dbReference>
<feature type="region of interest" description="Disordered" evidence="1">
    <location>
        <begin position="373"/>
        <end position="460"/>
    </location>
</feature>
<accession>A0A158QH01</accession>
<dbReference type="Gene3D" id="1.20.1250.20">
    <property type="entry name" value="MFS general substrate transporter like domains"/>
    <property type="match status" value="2"/>
</dbReference>
<dbReference type="InterPro" id="IPR011701">
    <property type="entry name" value="MFS"/>
</dbReference>
<evidence type="ECO:0000313" key="2">
    <source>
        <dbReference type="EMBL" id="VDN97047.1"/>
    </source>
</evidence>
<evidence type="ECO:0000313" key="4">
    <source>
        <dbReference type="WBParaSite" id="HNAJ_0000118801-mRNA-1"/>
    </source>
</evidence>
<dbReference type="WBParaSite" id="HNAJ_0000118801-mRNA-1">
    <property type="protein sequence ID" value="HNAJ_0000118801-mRNA-1"/>
    <property type="gene ID" value="HNAJ_0000118801"/>
</dbReference>
<dbReference type="OrthoDB" id="6499973at2759"/>
<organism evidence="4">
    <name type="scientific">Rodentolepis nana</name>
    <name type="common">Dwarf tapeworm</name>
    <name type="synonym">Hymenolepis nana</name>
    <dbReference type="NCBI Taxonomy" id="102285"/>
    <lineage>
        <taxon>Eukaryota</taxon>
        <taxon>Metazoa</taxon>
        <taxon>Spiralia</taxon>
        <taxon>Lophotrochozoa</taxon>
        <taxon>Platyhelminthes</taxon>
        <taxon>Cestoda</taxon>
        <taxon>Eucestoda</taxon>
        <taxon>Cyclophyllidea</taxon>
        <taxon>Hymenolepididae</taxon>
        <taxon>Rodentolepis</taxon>
    </lineage>
</organism>
<dbReference type="GO" id="GO:0008028">
    <property type="term" value="F:monocarboxylic acid transmembrane transporter activity"/>
    <property type="evidence" value="ECO:0007669"/>
    <property type="project" value="TreeGrafter"/>
</dbReference>
<reference evidence="2 3" key="2">
    <citation type="submission" date="2018-11" db="EMBL/GenBank/DDBJ databases">
        <authorList>
            <consortium name="Pathogen Informatics"/>
        </authorList>
    </citation>
    <scope>NUCLEOTIDE SEQUENCE [LARGE SCALE GENOMIC DNA]</scope>
</reference>
<dbReference type="InterPro" id="IPR050327">
    <property type="entry name" value="Proton-linked_MCT"/>
</dbReference>
<dbReference type="EMBL" id="UZAE01000425">
    <property type="protein sequence ID" value="VDN97047.1"/>
    <property type="molecule type" value="Genomic_DNA"/>
</dbReference>
<dbReference type="InterPro" id="IPR009346">
    <property type="entry name" value="GRIM-19"/>
</dbReference>
<dbReference type="AlphaFoldDB" id="A0A158QH01"/>
<feature type="compositionally biased region" description="Basic and acidic residues" evidence="1">
    <location>
        <begin position="373"/>
        <end position="382"/>
    </location>
</feature>
<protein>
    <submittedName>
        <fullName evidence="4">NADH dehydrogenase [ubiquinone] 1 alpha subcomplex subunit 13</fullName>
    </submittedName>
</protein>
<dbReference type="Pfam" id="PF06212">
    <property type="entry name" value="GRIM-19"/>
    <property type="match status" value="1"/>
</dbReference>
<feature type="compositionally biased region" description="Basic and acidic residues" evidence="1">
    <location>
        <begin position="435"/>
        <end position="449"/>
    </location>
</feature>
<dbReference type="Pfam" id="PF07690">
    <property type="entry name" value="MFS_1"/>
    <property type="match status" value="2"/>
</dbReference>
<sequence length="1127" mass="124163">MISLPLQLNRFAPGTRKQNDPVIRPDTHPEAFVPVPPDGGWGWIVVAAAFLTNLIIDGICVTFGIMVTDFVEHFNASVANVMLLGSLLVGMYQIIGPIAAGLVNRFGCRAVGMGASVLASVSMFASAFMPSVEWMIVTYGIFAGSAFGLLHLPSIICVSFYFDSRRALAVGITSVGTPVGAMIFGHLSELLLNKYGWANTLILFAGILLNCAVFAALYRPLTPDLILTPMKPGEAQAIKSLLQLAVSEEENDRVSGGLTPSAVASQRDLRDRPVLEEVKEEDEGKEMEEKSPEDNILQNLFFFRPLTTIVEGPEETEGANADSSKPKVEVEVIIRGPKHHRHRRQRKVRKTLRQHLHHQYALWLKGIRQARSSRSENGHEELGGENSDYSDAKSSDDSSQASTCHSSCKEDGSHWDSTSDVTSEIDEEASNIEGDAVKHPQKNLKEKHVTGGKKSFSGRSQFTTSTDECIFSAPSLNQSSGIHRRAHQPECHPSRTYFRPIPRQSVIHFANASVSRHRSVSIGACQLTQSQIGNFGSALFASTLSPGANGLDGTPSIEELSDTAPVIVELPHESITVEDYARPLYRKDIFFPGNIKRQIEPTSALITAGAQNVAENSEDQVIASQISIDGVRRRKTTMGTSTFGSTIQFGDNVPFPLVNETSGPDKGNSTDINWTGSCLMSLTKIPIPDVFENDKEEENEVDYEAKIWDRLKAEGGLNLTEKREDGIYRVPRYFSLCGWWLCWQTQKKLSISSDDEMERFKRTVMKGLESGDQLMKYPPKPNLVLIRRCAYLPKSMCDVLVTMINLSLLKSSSFAILCAGNAIAMLGVYVPLFFVYDLSESFDIPKSQSAYLMTVYGAVSAVSRLLSSWLSAKPNVSSTILTAIALIVCGISACVMPFWGNLTGQILVMVAFGLTISPFFSLASVIICDILGLEALTNGYGIVTMVRGIASTAGSPLAGMIASATDSYAVALLTAGSAIIIGGVLYALVVLLERRKLRRMVEVEVDSAGGLYVIAGLYLCSYVGIKLRHWQREKNDAIANENKEVRLALTPFLLAEQQRMYLKQLVKNREYETELMKDVPGWEVGHWHDTPVYYNPRGLWCEPSLYEFYAHLTRRQAERQLTVHFDY</sequence>